<sequence>MKLKLLPLFLSFPILLFSQKFQRNTFEYEKLKSDHFAECDDNTNKELQNILVKIEENKSASAVSISQKLYENKNDCFGIFEIYGYSLFRNGKWLEGIDIIEKGIQKFGSVPELIKRKSDMSLEMAELGTSQKNIDGNSVFKADSLQYNEDQFKDENLRSALVDLEYLVKTYNRTEEIYYTAKIQQLLKDYQKSTETFKTLLDDEKFKNIASFNIADNYISLKDLNNAETELNKLLAENPKEPILYDKLTEIYELKNDKAKTTELGNKSIFYQNMPTDSDLQYSKENLELLQFFGSGENKAGKKLKKLQEISNQNNQQYTIDVCLMILKLHTNHGNGVEEKATEILKNIGKPAIEKVNNLFQSDVSTCTITNLADIMAKVKDENSWALMKQYLSSIATMPMTIIPPNLPEKMILFNEERGITEILTTVKPLLGQEQDNDDIFQAGGFGQYVYYSPLGKIKKEKLKKIATELKYTDKEFNLLQDKIK</sequence>
<protein>
    <recommendedName>
        <fullName evidence="3">Tetratricopeptide repeat-containing protein</fullName>
    </recommendedName>
</protein>
<keyword evidence="2" id="KW-1185">Reference proteome</keyword>
<organism evidence="1 2">
    <name type="scientific">Flavobacterium potami</name>
    <dbReference type="NCBI Taxonomy" id="2872310"/>
    <lineage>
        <taxon>Bacteria</taxon>
        <taxon>Pseudomonadati</taxon>
        <taxon>Bacteroidota</taxon>
        <taxon>Flavobacteriia</taxon>
        <taxon>Flavobacteriales</taxon>
        <taxon>Flavobacteriaceae</taxon>
        <taxon>Flavobacterium</taxon>
    </lineage>
</organism>
<reference evidence="1 2" key="1">
    <citation type="journal article" date="2023" name="Antonie Van Leeuwenhoek">
        <title>Flavobacterium potami sp. nov., a multi-metal resistance genes harbouring bacterium isolated from shallow river silt.</title>
        <authorList>
            <person name="Li S."/>
            <person name="Mao S."/>
            <person name="Mu W."/>
            <person name="Guo B."/>
            <person name="Li C."/>
            <person name="Zhu Q."/>
            <person name="Hou X."/>
            <person name="Zhao Y."/>
            <person name="Wei S."/>
            <person name="Liu H."/>
            <person name="Liu A."/>
        </authorList>
    </citation>
    <scope>NUCLEOTIDE SEQUENCE [LARGE SCALE GENOMIC DNA]</scope>
    <source>
        <strain evidence="1 2">17A</strain>
    </source>
</reference>
<dbReference type="AlphaFoldDB" id="A0A9X1KQQ3"/>
<evidence type="ECO:0000313" key="2">
    <source>
        <dbReference type="Proteomes" id="UP001139366"/>
    </source>
</evidence>
<dbReference type="Gene3D" id="1.25.40.10">
    <property type="entry name" value="Tetratricopeptide repeat domain"/>
    <property type="match status" value="1"/>
</dbReference>
<proteinExistence type="predicted"/>
<evidence type="ECO:0008006" key="3">
    <source>
        <dbReference type="Google" id="ProtNLM"/>
    </source>
</evidence>
<accession>A0A9X1KQQ3</accession>
<dbReference type="SUPFAM" id="SSF48452">
    <property type="entry name" value="TPR-like"/>
    <property type="match status" value="1"/>
</dbReference>
<comment type="caution">
    <text evidence="1">The sequence shown here is derived from an EMBL/GenBank/DDBJ whole genome shotgun (WGS) entry which is preliminary data.</text>
</comment>
<dbReference type="EMBL" id="JAINUY010000002">
    <property type="protein sequence ID" value="MBZ4034416.1"/>
    <property type="molecule type" value="Genomic_DNA"/>
</dbReference>
<dbReference type="InterPro" id="IPR011990">
    <property type="entry name" value="TPR-like_helical_dom_sf"/>
</dbReference>
<gene>
    <name evidence="1" type="ORF">K6T82_06545</name>
</gene>
<evidence type="ECO:0000313" key="1">
    <source>
        <dbReference type="EMBL" id="MBZ4034416.1"/>
    </source>
</evidence>
<dbReference type="Proteomes" id="UP001139366">
    <property type="component" value="Unassembled WGS sequence"/>
</dbReference>
<name>A0A9X1KQQ3_9FLAO</name>
<dbReference type="RefSeq" id="WP_223705137.1">
    <property type="nucleotide sequence ID" value="NZ_JAINUY010000002.1"/>
</dbReference>